<feature type="transmembrane region" description="Helical" evidence="7">
    <location>
        <begin position="182"/>
        <end position="201"/>
    </location>
</feature>
<reference evidence="8 9" key="1">
    <citation type="submission" date="2019-10" db="EMBL/GenBank/DDBJ databases">
        <title>Nonomuraea sp. nov., isolated from Phyllanthus amarus.</title>
        <authorList>
            <person name="Klykleung N."/>
            <person name="Tanasupawat S."/>
        </authorList>
    </citation>
    <scope>NUCLEOTIDE SEQUENCE [LARGE SCALE GENOMIC DNA]</scope>
    <source>
        <strain evidence="8 9">PA1-10</strain>
    </source>
</reference>
<accession>A0A5P9Z0Y5</accession>
<dbReference type="GO" id="GO:0005886">
    <property type="term" value="C:plasma membrane"/>
    <property type="evidence" value="ECO:0007669"/>
    <property type="project" value="UniProtKB-SubCell"/>
</dbReference>
<dbReference type="Pfam" id="PF19300">
    <property type="entry name" value="BPD_transp_1_N"/>
    <property type="match status" value="1"/>
</dbReference>
<dbReference type="PANTHER" id="PTHR43163">
    <property type="entry name" value="DIPEPTIDE TRANSPORT SYSTEM PERMEASE PROTEIN DPPB-RELATED"/>
    <property type="match status" value="1"/>
</dbReference>
<sequence length="318" mass="33822">MTLRALAAFLGRRLLGLVLLLLIISFLVFSLIYLAPGNLVDALLGTGEKSPQLVAAIEARYHLDQPFMVQYLLWLKDAVQLDFGTSIKLNESVTAVLADRMSVTLFLGVFGFLVAVVCGLALGIAAALRRGTSVDRGAVGLAVLGVSTPTFATGLILLWVFGILLGWFPVIGDGDPTFSDRLWHLTLPAIALGVTGTALMAKMTRAALIAGYEQDYVGFARSRGVGGLRILLVYGLRNSLVPIVTAAGMVITATLTGSVLIEQTFSLKGVGELLISSINNKDIPVVQATTILVAVLVVVVNLLVDLSYFAIDPRTRRA</sequence>
<dbReference type="PROSITE" id="PS50928">
    <property type="entry name" value="ABC_TM1"/>
    <property type="match status" value="1"/>
</dbReference>
<proteinExistence type="inferred from homology"/>
<dbReference type="InterPro" id="IPR000515">
    <property type="entry name" value="MetI-like"/>
</dbReference>
<dbReference type="SUPFAM" id="SSF161098">
    <property type="entry name" value="MetI-like"/>
    <property type="match status" value="1"/>
</dbReference>
<comment type="caution">
    <text evidence="8">The sequence shown here is derived from an EMBL/GenBank/DDBJ whole genome shotgun (WGS) entry which is preliminary data.</text>
</comment>
<dbReference type="InterPro" id="IPR035906">
    <property type="entry name" value="MetI-like_sf"/>
</dbReference>
<comment type="subcellular location">
    <subcellularLocation>
        <location evidence="1 7">Cell membrane</location>
        <topology evidence="1 7">Multi-pass membrane protein</topology>
    </subcellularLocation>
</comment>
<evidence type="ECO:0000256" key="7">
    <source>
        <dbReference type="RuleBase" id="RU363032"/>
    </source>
</evidence>
<keyword evidence="5 7" id="KW-1133">Transmembrane helix</keyword>
<accession>A0A5C4W658</accession>
<dbReference type="OrthoDB" id="9778910at2"/>
<protein>
    <submittedName>
        <fullName evidence="8">ABC transporter permease subunit</fullName>
    </submittedName>
</protein>
<dbReference type="Gene3D" id="1.10.3720.10">
    <property type="entry name" value="MetI-like"/>
    <property type="match status" value="1"/>
</dbReference>
<feature type="transmembrane region" description="Helical" evidence="7">
    <location>
        <begin position="291"/>
        <end position="311"/>
    </location>
</feature>
<dbReference type="RefSeq" id="WP_139633243.1">
    <property type="nucleotide sequence ID" value="NZ_CP045572.1"/>
</dbReference>
<evidence type="ECO:0000256" key="4">
    <source>
        <dbReference type="ARBA" id="ARBA00022692"/>
    </source>
</evidence>
<keyword evidence="4 7" id="KW-0812">Transmembrane</keyword>
<keyword evidence="9" id="KW-1185">Reference proteome</keyword>
<evidence type="ECO:0000256" key="3">
    <source>
        <dbReference type="ARBA" id="ARBA00022475"/>
    </source>
</evidence>
<keyword evidence="3" id="KW-1003">Cell membrane</keyword>
<evidence type="ECO:0000313" key="8">
    <source>
        <dbReference type="EMBL" id="KAB8192172.1"/>
    </source>
</evidence>
<evidence type="ECO:0000256" key="2">
    <source>
        <dbReference type="ARBA" id="ARBA00022448"/>
    </source>
</evidence>
<comment type="similarity">
    <text evidence="7">Belongs to the binding-protein-dependent transport system permease family.</text>
</comment>
<evidence type="ECO:0000313" key="9">
    <source>
        <dbReference type="Proteomes" id="UP000312512"/>
    </source>
</evidence>
<dbReference type="Pfam" id="PF00528">
    <property type="entry name" value="BPD_transp_1"/>
    <property type="match status" value="1"/>
</dbReference>
<evidence type="ECO:0000256" key="5">
    <source>
        <dbReference type="ARBA" id="ARBA00022989"/>
    </source>
</evidence>
<feature type="transmembrane region" description="Helical" evidence="7">
    <location>
        <begin position="14"/>
        <end position="35"/>
    </location>
</feature>
<dbReference type="GO" id="GO:0055085">
    <property type="term" value="P:transmembrane transport"/>
    <property type="evidence" value="ECO:0007669"/>
    <property type="project" value="InterPro"/>
</dbReference>
<dbReference type="EMBL" id="VDLX02000010">
    <property type="protein sequence ID" value="KAB8192172.1"/>
    <property type="molecule type" value="Genomic_DNA"/>
</dbReference>
<organism evidence="8 9">
    <name type="scientific">Nonomuraea phyllanthi</name>
    <dbReference type="NCBI Taxonomy" id="2219224"/>
    <lineage>
        <taxon>Bacteria</taxon>
        <taxon>Bacillati</taxon>
        <taxon>Actinomycetota</taxon>
        <taxon>Actinomycetes</taxon>
        <taxon>Streptosporangiales</taxon>
        <taxon>Streptosporangiaceae</taxon>
        <taxon>Nonomuraea</taxon>
    </lineage>
</organism>
<feature type="transmembrane region" description="Helical" evidence="7">
    <location>
        <begin position="140"/>
        <end position="170"/>
    </location>
</feature>
<dbReference type="CDD" id="cd06261">
    <property type="entry name" value="TM_PBP2"/>
    <property type="match status" value="1"/>
</dbReference>
<gene>
    <name evidence="8" type="ORF">FH608_026085</name>
</gene>
<dbReference type="PANTHER" id="PTHR43163:SF6">
    <property type="entry name" value="DIPEPTIDE TRANSPORT SYSTEM PERMEASE PROTEIN DPPB-RELATED"/>
    <property type="match status" value="1"/>
</dbReference>
<keyword evidence="6 7" id="KW-0472">Membrane</keyword>
<evidence type="ECO:0000256" key="1">
    <source>
        <dbReference type="ARBA" id="ARBA00004651"/>
    </source>
</evidence>
<dbReference type="AlphaFoldDB" id="A0A5C4W658"/>
<feature type="transmembrane region" description="Helical" evidence="7">
    <location>
        <begin position="239"/>
        <end position="261"/>
    </location>
</feature>
<evidence type="ECO:0000256" key="6">
    <source>
        <dbReference type="ARBA" id="ARBA00023136"/>
    </source>
</evidence>
<name>A0A5C4W658_9ACTN</name>
<dbReference type="Proteomes" id="UP000312512">
    <property type="component" value="Unassembled WGS sequence"/>
</dbReference>
<feature type="transmembrane region" description="Helical" evidence="7">
    <location>
        <begin position="105"/>
        <end position="128"/>
    </location>
</feature>
<keyword evidence="2 7" id="KW-0813">Transport</keyword>
<dbReference type="InterPro" id="IPR045621">
    <property type="entry name" value="BPD_transp_1_N"/>
</dbReference>